<dbReference type="Pfam" id="PF03308">
    <property type="entry name" value="MeaB"/>
    <property type="match status" value="1"/>
</dbReference>
<keyword evidence="4" id="KW-1185">Reference proteome</keyword>
<name>A0A078A091_STYLE</name>
<dbReference type="NCBIfam" id="TIGR00750">
    <property type="entry name" value="lao"/>
    <property type="match status" value="1"/>
</dbReference>
<comment type="similarity">
    <text evidence="1">Belongs to the SIMIBI class G3E GTPase family. ArgK/MeaB subfamily.</text>
</comment>
<dbReference type="InParanoid" id="A0A078A091"/>
<evidence type="ECO:0000256" key="1">
    <source>
        <dbReference type="ARBA" id="ARBA00009625"/>
    </source>
</evidence>
<feature type="coiled-coil region" evidence="2">
    <location>
        <begin position="450"/>
        <end position="559"/>
    </location>
</feature>
<dbReference type="InterPro" id="IPR005129">
    <property type="entry name" value="GTPase_ArgK"/>
</dbReference>
<evidence type="ECO:0000313" key="4">
    <source>
        <dbReference type="Proteomes" id="UP000039865"/>
    </source>
</evidence>
<dbReference type="Proteomes" id="UP000039865">
    <property type="component" value="Unassembled WGS sequence"/>
</dbReference>
<gene>
    <name evidence="3" type="primary">Contig8441.g430</name>
    <name evidence="3" type="ORF">STYLEM_4555</name>
</gene>
<keyword evidence="2" id="KW-0175">Coiled coil</keyword>
<dbReference type="GO" id="GO:0005737">
    <property type="term" value="C:cytoplasm"/>
    <property type="evidence" value="ECO:0007669"/>
    <property type="project" value="TreeGrafter"/>
</dbReference>
<dbReference type="PANTHER" id="PTHR23408">
    <property type="entry name" value="METHYLMALONYL-COA MUTASE"/>
    <property type="match status" value="1"/>
</dbReference>
<evidence type="ECO:0000313" key="3">
    <source>
        <dbReference type="EMBL" id="CDW75565.1"/>
    </source>
</evidence>
<accession>A0A078A091</accession>
<sequence>MTGQQINDRIKAVLNKDRVALSRTITLIESSREEDRTDADNLMRELFAQTPHRQNKAIRIGICGSPGAGKSSLIEKLGLYITEDLKLNLAVLAIDPSSQRSGGSILGDKTRMDKLSFIDNAYVRPSPTRGMLGGIALNTGDVQQLCERAGFDAIIVETVGVGQSEIEIDNVVDFVVYVVPPGSGDGLQGSKKGVMEIADLVVINKYDTEYKKVCERLKRQIEGSLTLTIPKYNREDFTWYPSVELVSAKMPLNVESIWNHAERFRQEMGEFNLQRRRSEQTKKSMWRFLGDSLMRKLKNEYEEHGNVYDKVIKQAEADIMKEKISAVRADWQNKVLQKIYKLSVMMFSLIELKSIIKQNEQSKLRFRFQVQQKYQFNTIIASLRASNGFNQTGYSTQGIYQQLKYQFLYIGLNNRFNTLNVGGGGSPRGAFDQQSMMSGTDNTAHLKGKLSSLNETIRQLQEHLNSHKKEVQILRSEKETLESVLTMKCQDTRKALTNELHRVEEEIKRHYNNQHAESQRLQQQLTGLKTDKTALEKDIIRMQKRIEELELQIGHEDEEK</sequence>
<dbReference type="AlphaFoldDB" id="A0A078A091"/>
<dbReference type="InterPro" id="IPR027417">
    <property type="entry name" value="P-loop_NTPase"/>
</dbReference>
<dbReference type="Gene3D" id="1.20.5.170">
    <property type="match status" value="1"/>
</dbReference>
<dbReference type="PANTHER" id="PTHR23408:SF3">
    <property type="entry name" value="METHYLMALONIC ACIDURIA TYPE A PROTEIN, MITOCHONDRIAL"/>
    <property type="match status" value="1"/>
</dbReference>
<dbReference type="Gene3D" id="3.40.50.300">
    <property type="entry name" value="P-loop containing nucleotide triphosphate hydrolases"/>
    <property type="match status" value="1"/>
</dbReference>
<protein>
    <submittedName>
        <fullName evidence="3">Uncharacterized protein</fullName>
    </submittedName>
</protein>
<dbReference type="CDD" id="cd03114">
    <property type="entry name" value="MMAA-like"/>
    <property type="match status" value="1"/>
</dbReference>
<proteinExistence type="inferred from homology"/>
<dbReference type="EMBL" id="CCKQ01004408">
    <property type="protein sequence ID" value="CDW75565.1"/>
    <property type="molecule type" value="Genomic_DNA"/>
</dbReference>
<dbReference type="SUPFAM" id="SSF52540">
    <property type="entry name" value="P-loop containing nucleoside triphosphate hydrolases"/>
    <property type="match status" value="1"/>
</dbReference>
<dbReference type="GO" id="GO:0005525">
    <property type="term" value="F:GTP binding"/>
    <property type="evidence" value="ECO:0007669"/>
    <property type="project" value="InterPro"/>
</dbReference>
<dbReference type="OrthoDB" id="1476984at2759"/>
<dbReference type="GO" id="GO:0003924">
    <property type="term" value="F:GTPase activity"/>
    <property type="evidence" value="ECO:0007669"/>
    <property type="project" value="InterPro"/>
</dbReference>
<evidence type="ECO:0000256" key="2">
    <source>
        <dbReference type="SAM" id="Coils"/>
    </source>
</evidence>
<reference evidence="3 4" key="1">
    <citation type="submission" date="2014-06" db="EMBL/GenBank/DDBJ databases">
        <authorList>
            <person name="Swart Estienne"/>
        </authorList>
    </citation>
    <scope>NUCLEOTIDE SEQUENCE [LARGE SCALE GENOMIC DNA]</scope>
    <source>
        <strain evidence="3 4">130c</strain>
    </source>
</reference>
<organism evidence="3 4">
    <name type="scientific">Stylonychia lemnae</name>
    <name type="common">Ciliate</name>
    <dbReference type="NCBI Taxonomy" id="5949"/>
    <lineage>
        <taxon>Eukaryota</taxon>
        <taxon>Sar</taxon>
        <taxon>Alveolata</taxon>
        <taxon>Ciliophora</taxon>
        <taxon>Intramacronucleata</taxon>
        <taxon>Spirotrichea</taxon>
        <taxon>Stichotrichia</taxon>
        <taxon>Sporadotrichida</taxon>
        <taxon>Oxytrichidae</taxon>
        <taxon>Stylonychinae</taxon>
        <taxon>Stylonychia</taxon>
    </lineage>
</organism>